<keyword evidence="2" id="KW-1003">Cell membrane</keyword>
<feature type="compositionally biased region" description="Low complexity" evidence="6">
    <location>
        <begin position="1"/>
        <end position="15"/>
    </location>
</feature>
<feature type="region of interest" description="Disordered" evidence="6">
    <location>
        <begin position="1"/>
        <end position="30"/>
    </location>
</feature>
<reference evidence="8" key="1">
    <citation type="submission" date="2021-04" db="EMBL/GenBank/DDBJ databases">
        <title>Phycicoccus avicenniae sp. nov., a novel endophytic actinomycetes isolated from branch of Avicennia mariana.</title>
        <authorList>
            <person name="Tuo L."/>
        </authorList>
    </citation>
    <scope>NUCLEOTIDE SEQUENCE</scope>
    <source>
        <strain evidence="8">BSK3Z-2</strain>
    </source>
</reference>
<evidence type="ECO:0000256" key="6">
    <source>
        <dbReference type="SAM" id="MobiDB-lite"/>
    </source>
</evidence>
<feature type="transmembrane region" description="Helical" evidence="7">
    <location>
        <begin position="275"/>
        <end position="297"/>
    </location>
</feature>
<feature type="region of interest" description="Disordered" evidence="6">
    <location>
        <begin position="356"/>
        <end position="399"/>
    </location>
</feature>
<proteinExistence type="predicted"/>
<evidence type="ECO:0000256" key="3">
    <source>
        <dbReference type="ARBA" id="ARBA00022692"/>
    </source>
</evidence>
<keyword evidence="4 7" id="KW-1133">Transmembrane helix</keyword>
<feature type="transmembrane region" description="Helical" evidence="7">
    <location>
        <begin position="164"/>
        <end position="190"/>
    </location>
</feature>
<comment type="subcellular location">
    <subcellularLocation>
        <location evidence="1">Cell membrane</location>
        <topology evidence="1">Multi-pass membrane protein</topology>
    </subcellularLocation>
</comment>
<feature type="transmembrane region" description="Helical" evidence="7">
    <location>
        <begin position="119"/>
        <end position="143"/>
    </location>
</feature>
<evidence type="ECO:0000256" key="5">
    <source>
        <dbReference type="ARBA" id="ARBA00023136"/>
    </source>
</evidence>
<dbReference type="NCBIfam" id="TIGR00765">
    <property type="entry name" value="yihY_not_rbn"/>
    <property type="match status" value="1"/>
</dbReference>
<dbReference type="RefSeq" id="WP_211601042.1">
    <property type="nucleotide sequence ID" value="NZ_JAGSNF010000001.1"/>
</dbReference>
<dbReference type="PANTHER" id="PTHR30213:SF0">
    <property type="entry name" value="UPF0761 MEMBRANE PROTEIN YIHY"/>
    <property type="match status" value="1"/>
</dbReference>
<name>A0A941D4D3_9MICO</name>
<evidence type="ECO:0000256" key="2">
    <source>
        <dbReference type="ARBA" id="ARBA00022475"/>
    </source>
</evidence>
<evidence type="ECO:0000256" key="4">
    <source>
        <dbReference type="ARBA" id="ARBA00022989"/>
    </source>
</evidence>
<keyword evidence="5 7" id="KW-0472">Membrane</keyword>
<feature type="transmembrane region" description="Helical" evidence="7">
    <location>
        <begin position="210"/>
        <end position="229"/>
    </location>
</feature>
<dbReference type="InterPro" id="IPR017039">
    <property type="entry name" value="Virul_fac_BrkB"/>
</dbReference>
<dbReference type="GO" id="GO:0005886">
    <property type="term" value="C:plasma membrane"/>
    <property type="evidence" value="ECO:0007669"/>
    <property type="project" value="UniProtKB-SubCell"/>
</dbReference>
<feature type="compositionally biased region" description="Basic residues" evidence="6">
    <location>
        <begin position="358"/>
        <end position="368"/>
    </location>
</feature>
<keyword evidence="3 7" id="KW-0812">Transmembrane</keyword>
<protein>
    <submittedName>
        <fullName evidence="8">YihY/virulence factor BrkB family protein</fullName>
    </submittedName>
</protein>
<evidence type="ECO:0000256" key="7">
    <source>
        <dbReference type="SAM" id="Phobius"/>
    </source>
</evidence>
<accession>A0A941D4D3</accession>
<sequence>MSDDGSGAAATSASPRPAPPESAKVSRPTSLSRRGVVHTLRSAFDEFQRDQCTDLAAALTYFSVLSVAPALLALFSLLGVVGRGDLVVREIITILGRLGQADVAQQLRGPLEGMVSSGAASFTLVLGVLTALFSASGYVGAFGRALNRVYGVQEGRPIWKLRPVNVAVTFGLVLAAALVLLGLVLSGGVAETIGSRIGLGTQTVLVWNVVKWPVILLIVMGMVATLYYVTPNVRQPGFRWISPGAVVAIVVWILASVGFGFYVGNFGSYNATYGTLGGIIVLLLWLWLTNIALLLGAEIDAELERVRELASGIRAERRVQLEPRDTTQSDKAAEKLQERIVEGRAIRRAAVAENGVPARRRRAGRHRARPGEAGAVAPPDLEPLPSEVAAERASATPWR</sequence>
<dbReference type="Proteomes" id="UP000677016">
    <property type="component" value="Unassembled WGS sequence"/>
</dbReference>
<dbReference type="EMBL" id="JAGSNF010000001">
    <property type="protein sequence ID" value="MBR7741884.1"/>
    <property type="molecule type" value="Genomic_DNA"/>
</dbReference>
<feature type="transmembrane region" description="Helical" evidence="7">
    <location>
        <begin position="58"/>
        <end position="81"/>
    </location>
</feature>
<dbReference type="PANTHER" id="PTHR30213">
    <property type="entry name" value="INNER MEMBRANE PROTEIN YHJD"/>
    <property type="match status" value="1"/>
</dbReference>
<keyword evidence="9" id="KW-1185">Reference proteome</keyword>
<feature type="transmembrane region" description="Helical" evidence="7">
    <location>
        <begin position="241"/>
        <end position="263"/>
    </location>
</feature>
<comment type="caution">
    <text evidence="8">The sequence shown here is derived from an EMBL/GenBank/DDBJ whole genome shotgun (WGS) entry which is preliminary data.</text>
</comment>
<evidence type="ECO:0000256" key="1">
    <source>
        <dbReference type="ARBA" id="ARBA00004651"/>
    </source>
</evidence>
<dbReference type="AlphaFoldDB" id="A0A941D4D3"/>
<dbReference type="Pfam" id="PF03631">
    <property type="entry name" value="Virul_fac_BrkB"/>
    <property type="match status" value="1"/>
</dbReference>
<evidence type="ECO:0000313" key="8">
    <source>
        <dbReference type="EMBL" id="MBR7741884.1"/>
    </source>
</evidence>
<gene>
    <name evidence="8" type="ORF">KC207_01080</name>
</gene>
<organism evidence="8 9">
    <name type="scientific">Phycicoccus avicenniae</name>
    <dbReference type="NCBI Taxonomy" id="2828860"/>
    <lineage>
        <taxon>Bacteria</taxon>
        <taxon>Bacillati</taxon>
        <taxon>Actinomycetota</taxon>
        <taxon>Actinomycetes</taxon>
        <taxon>Micrococcales</taxon>
        <taxon>Intrasporangiaceae</taxon>
        <taxon>Phycicoccus</taxon>
    </lineage>
</organism>
<evidence type="ECO:0000313" key="9">
    <source>
        <dbReference type="Proteomes" id="UP000677016"/>
    </source>
</evidence>